<dbReference type="GO" id="GO:0051301">
    <property type="term" value="P:cell division"/>
    <property type="evidence" value="ECO:0007669"/>
    <property type="project" value="UniProtKB-KW"/>
</dbReference>
<gene>
    <name evidence="12" type="primary">tig</name>
    <name evidence="16" type="ORF">H8702_10640</name>
</gene>
<evidence type="ECO:0000256" key="14">
    <source>
        <dbReference type="RuleBase" id="RU003914"/>
    </source>
</evidence>
<dbReference type="Proteomes" id="UP000632659">
    <property type="component" value="Unassembled WGS sequence"/>
</dbReference>
<comment type="similarity">
    <text evidence="2 12 14">Belongs to the FKBP-type PPIase family. Tig subfamily.</text>
</comment>
<accession>A0A8J6P5G9</accession>
<dbReference type="EMBL" id="JACRTL010000006">
    <property type="protein sequence ID" value="MBC8611553.1"/>
    <property type="molecule type" value="Genomic_DNA"/>
</dbReference>
<evidence type="ECO:0000256" key="2">
    <source>
        <dbReference type="ARBA" id="ARBA00005464"/>
    </source>
</evidence>
<comment type="caution">
    <text evidence="16">The sequence shown here is derived from an EMBL/GenBank/DDBJ whole genome shotgun (WGS) entry which is preliminary data.</text>
</comment>
<dbReference type="InterPro" id="IPR037041">
    <property type="entry name" value="Trigger_fac_C_sf"/>
</dbReference>
<organism evidence="16 17">
    <name type="scientific">Massiliimalia timonensis</name>
    <dbReference type="NCBI Taxonomy" id="1987501"/>
    <lineage>
        <taxon>Bacteria</taxon>
        <taxon>Bacillati</taxon>
        <taxon>Bacillota</taxon>
        <taxon>Clostridia</taxon>
        <taxon>Eubacteriales</taxon>
        <taxon>Oscillospiraceae</taxon>
        <taxon>Massiliimalia</taxon>
    </lineage>
</organism>
<dbReference type="Pfam" id="PF05698">
    <property type="entry name" value="Trigger_C"/>
    <property type="match status" value="1"/>
</dbReference>
<evidence type="ECO:0000256" key="11">
    <source>
        <dbReference type="ARBA" id="ARBA00029986"/>
    </source>
</evidence>
<dbReference type="GO" id="GO:0005737">
    <property type="term" value="C:cytoplasm"/>
    <property type="evidence" value="ECO:0007669"/>
    <property type="project" value="UniProtKB-SubCell"/>
</dbReference>
<keyword evidence="9 12" id="KW-0131">Cell cycle</keyword>
<dbReference type="GO" id="GO:0051083">
    <property type="term" value="P:'de novo' cotranslational protein folding"/>
    <property type="evidence" value="ECO:0007669"/>
    <property type="project" value="TreeGrafter"/>
</dbReference>
<dbReference type="SUPFAM" id="SSF54534">
    <property type="entry name" value="FKBP-like"/>
    <property type="match status" value="1"/>
</dbReference>
<dbReference type="PANTHER" id="PTHR30560">
    <property type="entry name" value="TRIGGER FACTOR CHAPERONE AND PEPTIDYL-PROLYL CIS/TRANS ISOMERASE"/>
    <property type="match status" value="1"/>
</dbReference>
<dbReference type="NCBIfam" id="TIGR00115">
    <property type="entry name" value="tig"/>
    <property type="match status" value="1"/>
</dbReference>
<dbReference type="GO" id="GO:0003755">
    <property type="term" value="F:peptidyl-prolyl cis-trans isomerase activity"/>
    <property type="evidence" value="ECO:0007669"/>
    <property type="project" value="UniProtKB-UniRule"/>
</dbReference>
<dbReference type="PROSITE" id="PS50059">
    <property type="entry name" value="FKBP_PPIASE"/>
    <property type="match status" value="1"/>
</dbReference>
<dbReference type="Pfam" id="PF05697">
    <property type="entry name" value="Trigger_N"/>
    <property type="match status" value="1"/>
</dbReference>
<comment type="domain">
    <text evidence="12">Consists of 3 domains; the N-terminus binds the ribosome, the middle domain has PPIase activity, while the C-terminus has intrinsic chaperone activity on its own.</text>
</comment>
<feature type="domain" description="PPIase FKBP-type" evidence="15">
    <location>
        <begin position="164"/>
        <end position="224"/>
    </location>
</feature>
<keyword evidence="8 12" id="KW-0413">Isomerase</keyword>
<evidence type="ECO:0000259" key="15">
    <source>
        <dbReference type="PROSITE" id="PS50059"/>
    </source>
</evidence>
<evidence type="ECO:0000256" key="10">
    <source>
        <dbReference type="ARBA" id="ARBA00024849"/>
    </source>
</evidence>
<evidence type="ECO:0000313" key="16">
    <source>
        <dbReference type="EMBL" id="MBC8611553.1"/>
    </source>
</evidence>
<dbReference type="FunFam" id="3.10.50.40:FF:000001">
    <property type="entry name" value="Trigger factor"/>
    <property type="match status" value="1"/>
</dbReference>
<reference evidence="16" key="1">
    <citation type="submission" date="2020-08" db="EMBL/GenBank/DDBJ databases">
        <title>Genome public.</title>
        <authorList>
            <person name="Liu C."/>
            <person name="Sun Q."/>
        </authorList>
    </citation>
    <scope>NUCLEOTIDE SEQUENCE</scope>
    <source>
        <strain evidence="16">NSJ-15</strain>
    </source>
</reference>
<evidence type="ECO:0000256" key="6">
    <source>
        <dbReference type="ARBA" id="ARBA00023110"/>
    </source>
</evidence>
<evidence type="ECO:0000256" key="3">
    <source>
        <dbReference type="ARBA" id="ARBA00013194"/>
    </source>
</evidence>
<dbReference type="GO" id="GO:0043335">
    <property type="term" value="P:protein unfolding"/>
    <property type="evidence" value="ECO:0007669"/>
    <property type="project" value="TreeGrafter"/>
</dbReference>
<evidence type="ECO:0000256" key="8">
    <source>
        <dbReference type="ARBA" id="ARBA00023235"/>
    </source>
</evidence>
<comment type="subcellular location">
    <subcellularLocation>
        <location evidence="12">Cytoplasm</location>
    </subcellularLocation>
    <text evidence="12">About half TF is bound to the ribosome near the polypeptide exit tunnel while the other half is free in the cytoplasm.</text>
</comment>
<evidence type="ECO:0000256" key="9">
    <source>
        <dbReference type="ARBA" id="ARBA00023306"/>
    </source>
</evidence>
<protein>
    <recommendedName>
        <fullName evidence="4 12">Trigger factor</fullName>
        <shortName evidence="12">TF</shortName>
        <ecNumber evidence="3 12">5.2.1.8</ecNumber>
    </recommendedName>
    <alternativeName>
        <fullName evidence="11 12">PPIase</fullName>
    </alternativeName>
</protein>
<keyword evidence="12" id="KW-0963">Cytoplasm</keyword>
<dbReference type="PIRSF" id="PIRSF003095">
    <property type="entry name" value="Trigger_factor"/>
    <property type="match status" value="1"/>
</dbReference>
<dbReference type="InterPro" id="IPR008880">
    <property type="entry name" value="Trigger_fac_C"/>
</dbReference>
<dbReference type="InterPro" id="IPR005215">
    <property type="entry name" value="Trig_fac"/>
</dbReference>
<sequence>MSLAETKNVATNRYELVVKVDAEKFEAAIEKAYRKNVKKIDIQGFRKGHAPRKIVEKMYGEAVFFEDAINDLYPAALQEAMTESGLEIVARPEVEVTEVSKEEGFTFVAKCVTKPEVEVKDYKGIEVEKEVKEVTDEEIDRKLQNLQEKHARMVDIDDRAAQNGDTVVFDFEGFVDDVAFEGGKAEKFSLELGSGQFIPGFEDQIVGKSIGEEFDVNVSFPEDYHVDDLKGKPAVFKCKLHEIKFKELPILDDEFAKDASEFDTLDELKADLRTKAVEANEKAAETEVENKLIDTVIENMTGEIPEEMYEVRIDDMVRDFEYRLQMQGMNLETYLKYTGMELDSFRKTFAAQAEKQVKIRLALEKIVDLENITVDDEAVEAEYAKLAENYKMEVEKVKGFIPDEEFRKDMAVNKAVDLIKDSAKVTVK</sequence>
<evidence type="ECO:0000256" key="13">
    <source>
        <dbReference type="PROSITE-ProRule" id="PRU00277"/>
    </source>
</evidence>
<dbReference type="Gene3D" id="3.30.70.1050">
    <property type="entry name" value="Trigger factor ribosome-binding domain"/>
    <property type="match status" value="1"/>
</dbReference>
<keyword evidence="6 12" id="KW-0697">Rotamase</keyword>
<evidence type="ECO:0000313" key="17">
    <source>
        <dbReference type="Proteomes" id="UP000632659"/>
    </source>
</evidence>
<dbReference type="GO" id="GO:0044183">
    <property type="term" value="F:protein folding chaperone"/>
    <property type="evidence" value="ECO:0007669"/>
    <property type="project" value="TreeGrafter"/>
</dbReference>
<keyword evidence="5 12" id="KW-0132">Cell division</keyword>
<evidence type="ECO:0000256" key="1">
    <source>
        <dbReference type="ARBA" id="ARBA00000971"/>
    </source>
</evidence>
<name>A0A8J6P5G9_9FIRM</name>
<evidence type="ECO:0000256" key="5">
    <source>
        <dbReference type="ARBA" id="ARBA00022618"/>
    </source>
</evidence>
<keyword evidence="17" id="KW-1185">Reference proteome</keyword>
<dbReference type="GO" id="GO:0043022">
    <property type="term" value="F:ribosome binding"/>
    <property type="evidence" value="ECO:0007669"/>
    <property type="project" value="TreeGrafter"/>
</dbReference>
<dbReference type="RefSeq" id="WP_093987747.1">
    <property type="nucleotide sequence ID" value="NZ_FYDD01000002.1"/>
</dbReference>
<dbReference type="InterPro" id="IPR036611">
    <property type="entry name" value="Trigger_fac_ribosome-bd_sf"/>
</dbReference>
<dbReference type="Pfam" id="PF00254">
    <property type="entry name" value="FKBP_C"/>
    <property type="match status" value="1"/>
</dbReference>
<dbReference type="Gene3D" id="3.10.50.40">
    <property type="match status" value="1"/>
</dbReference>
<dbReference type="InterPro" id="IPR027304">
    <property type="entry name" value="Trigger_fact/SurA_dom_sf"/>
</dbReference>
<dbReference type="SUPFAM" id="SSF109998">
    <property type="entry name" value="Triger factor/SurA peptide-binding domain-like"/>
    <property type="match status" value="1"/>
</dbReference>
<dbReference type="SUPFAM" id="SSF102735">
    <property type="entry name" value="Trigger factor ribosome-binding domain"/>
    <property type="match status" value="1"/>
</dbReference>
<comment type="catalytic activity">
    <reaction evidence="1 12 13">
        <text>[protein]-peptidylproline (omega=180) = [protein]-peptidylproline (omega=0)</text>
        <dbReference type="Rhea" id="RHEA:16237"/>
        <dbReference type="Rhea" id="RHEA-COMP:10747"/>
        <dbReference type="Rhea" id="RHEA-COMP:10748"/>
        <dbReference type="ChEBI" id="CHEBI:83833"/>
        <dbReference type="ChEBI" id="CHEBI:83834"/>
        <dbReference type="EC" id="5.2.1.8"/>
    </reaction>
</comment>
<dbReference type="Gene3D" id="1.10.3120.10">
    <property type="entry name" value="Trigger factor, C-terminal domain"/>
    <property type="match status" value="1"/>
</dbReference>
<dbReference type="InterPro" id="IPR046357">
    <property type="entry name" value="PPIase_dom_sf"/>
</dbReference>
<comment type="function">
    <text evidence="10 12">Involved in protein export. Acts as a chaperone by maintaining the newly synthesized protein in an open conformation. Functions as a peptidyl-prolyl cis-trans isomerase.</text>
</comment>
<dbReference type="GO" id="GO:0015031">
    <property type="term" value="P:protein transport"/>
    <property type="evidence" value="ECO:0007669"/>
    <property type="project" value="UniProtKB-UniRule"/>
</dbReference>
<keyword evidence="7 12" id="KW-0143">Chaperone</keyword>
<dbReference type="OrthoDB" id="9767721at2"/>
<dbReference type="InterPro" id="IPR008881">
    <property type="entry name" value="Trigger_fac_ribosome-bd_bac"/>
</dbReference>
<dbReference type="AlphaFoldDB" id="A0A8J6P5G9"/>
<evidence type="ECO:0000256" key="7">
    <source>
        <dbReference type="ARBA" id="ARBA00023186"/>
    </source>
</evidence>
<evidence type="ECO:0000256" key="12">
    <source>
        <dbReference type="HAMAP-Rule" id="MF_00303"/>
    </source>
</evidence>
<proteinExistence type="inferred from homology"/>
<dbReference type="HAMAP" id="MF_00303">
    <property type="entry name" value="Trigger_factor_Tig"/>
    <property type="match status" value="1"/>
</dbReference>
<dbReference type="EC" id="5.2.1.8" evidence="3 12"/>
<evidence type="ECO:0000256" key="4">
    <source>
        <dbReference type="ARBA" id="ARBA00016902"/>
    </source>
</evidence>
<dbReference type="InterPro" id="IPR001179">
    <property type="entry name" value="PPIase_FKBP_dom"/>
</dbReference>
<dbReference type="PANTHER" id="PTHR30560:SF3">
    <property type="entry name" value="TRIGGER FACTOR-LIKE PROTEIN TIG, CHLOROPLASTIC"/>
    <property type="match status" value="1"/>
</dbReference>